<dbReference type="InterPro" id="IPR036397">
    <property type="entry name" value="RNaseH_sf"/>
</dbReference>
<dbReference type="SUPFAM" id="SSF53098">
    <property type="entry name" value="Ribonuclease H-like"/>
    <property type="match status" value="1"/>
</dbReference>
<dbReference type="EMBL" id="FOCP01000069">
    <property type="protein sequence ID" value="SEN78255.1"/>
    <property type="molecule type" value="Genomic_DNA"/>
</dbReference>
<dbReference type="PANTHER" id="PTHR35004">
    <property type="entry name" value="TRANSPOSASE RV3428C-RELATED"/>
    <property type="match status" value="1"/>
</dbReference>
<dbReference type="GO" id="GO:0015074">
    <property type="term" value="P:DNA integration"/>
    <property type="evidence" value="ECO:0007669"/>
    <property type="project" value="InterPro"/>
</dbReference>
<dbReference type="InterPro" id="IPR001584">
    <property type="entry name" value="Integrase_cat-core"/>
</dbReference>
<evidence type="ECO:0000313" key="2">
    <source>
        <dbReference type="EMBL" id="SEN78255.1"/>
    </source>
</evidence>
<dbReference type="InterPro" id="IPR012337">
    <property type="entry name" value="RNaseH-like_sf"/>
</dbReference>
<dbReference type="PROSITE" id="PS50994">
    <property type="entry name" value="INTEGRASE"/>
    <property type="match status" value="1"/>
</dbReference>
<dbReference type="Proteomes" id="UP000199459">
    <property type="component" value="Unassembled WGS sequence"/>
</dbReference>
<dbReference type="AlphaFoldDB" id="A0A1H8JCY6"/>
<organism evidence="2 3">
    <name type="scientific">Nitrosomonas marina</name>
    <dbReference type="NCBI Taxonomy" id="917"/>
    <lineage>
        <taxon>Bacteria</taxon>
        <taxon>Pseudomonadati</taxon>
        <taxon>Pseudomonadota</taxon>
        <taxon>Betaproteobacteria</taxon>
        <taxon>Nitrosomonadales</taxon>
        <taxon>Nitrosomonadaceae</taxon>
        <taxon>Nitrosomonas</taxon>
    </lineage>
</organism>
<feature type="non-terminal residue" evidence="2">
    <location>
        <position position="306"/>
    </location>
</feature>
<dbReference type="NCBIfam" id="NF033546">
    <property type="entry name" value="transpos_IS21"/>
    <property type="match status" value="1"/>
</dbReference>
<gene>
    <name evidence="2" type="ORF">SAMN05216325_1691</name>
</gene>
<evidence type="ECO:0000259" key="1">
    <source>
        <dbReference type="PROSITE" id="PS50994"/>
    </source>
</evidence>
<name>A0A1H8JCY6_9PROT</name>
<sequence>MDIIAEIRRRHFVSKENISSIARSLGLSRPTVRKHLKTEVEPEYRRQTQCAPKLGEFKALLTNWLETEAFLPKKQRRTAMRLYEGLIAEGYAGAYDSVRRFVKQWKAENKDTPTPKHAFVPLVFKPGEVCQFDWSQEVVELGGLEQIVKVAHFRLCYSRKMFVVAYIREAQEMLMDAHNQAFVFFGGAPLQMVYDNPRTIVDTVLTGKERKFNRRFMALANHYLFEPVACTPAAGWEKGQIENQVGNVREWLFTPRVRFETLDDLNRWLAQRCHELSNRKHPDFAQTIAECFQQEQSLLRQITTPF</sequence>
<dbReference type="GO" id="GO:0003676">
    <property type="term" value="F:nucleic acid binding"/>
    <property type="evidence" value="ECO:0007669"/>
    <property type="project" value="InterPro"/>
</dbReference>
<dbReference type="RefSeq" id="WP_143056994.1">
    <property type="nucleotide sequence ID" value="NZ_FOCP01000069.1"/>
</dbReference>
<proteinExistence type="predicted"/>
<dbReference type="PANTHER" id="PTHR35004:SF7">
    <property type="entry name" value="INTEGRASE PROTEIN"/>
    <property type="match status" value="1"/>
</dbReference>
<dbReference type="Gene3D" id="3.30.420.10">
    <property type="entry name" value="Ribonuclease H-like superfamily/Ribonuclease H"/>
    <property type="match status" value="1"/>
</dbReference>
<feature type="domain" description="Integrase catalytic" evidence="1">
    <location>
        <begin position="122"/>
        <end position="296"/>
    </location>
</feature>
<reference evidence="2 3" key="1">
    <citation type="submission" date="2016-10" db="EMBL/GenBank/DDBJ databases">
        <authorList>
            <person name="de Groot N.N."/>
        </authorList>
    </citation>
    <scope>NUCLEOTIDE SEQUENCE [LARGE SCALE GENOMIC DNA]</scope>
    <source>
        <strain evidence="2 3">Nm22</strain>
    </source>
</reference>
<evidence type="ECO:0000313" key="3">
    <source>
        <dbReference type="Proteomes" id="UP000199459"/>
    </source>
</evidence>
<protein>
    <submittedName>
        <fullName evidence="2">Transposase</fullName>
    </submittedName>
</protein>
<dbReference type="OrthoDB" id="3542865at2"/>
<accession>A0A1H8JCY6</accession>